<gene>
    <name evidence="2" type="ORF">EHS15_01040</name>
</gene>
<evidence type="ECO:0000256" key="1">
    <source>
        <dbReference type="SAM" id="SignalP"/>
    </source>
</evidence>
<sequence>MSRCIGLFCTALLLSSPFLGISAEGWYWEAGLRTGVGQRVPGRFDSNLNSFSSSFNPIVFSEVRQTGGRETATYEGFVRFMISPHSKVGMVLGRQDLAKLNLTEATSDLYQTRLTSEIYSYHFLGTYHYVIDLSRRWEWENGVGMGFTSADWDISGWSVGGEPNVSVFQQKGKLRGSGLAFRAETAINRRLGDSNFLQLGIAYHHIAIARFNGSYNGEESSFYIRQDGKVGIFDDTRVIDANISTSQYMRRLDLNSGSWSLYFSVIHRFLD</sequence>
<evidence type="ECO:0008006" key="4">
    <source>
        <dbReference type="Google" id="ProtNLM"/>
    </source>
</evidence>
<reference evidence="2" key="1">
    <citation type="journal article" date="2019" name="PLoS Negl. Trop. Dis.">
        <title>Revisiting the worldwide diversity of Leptospira species in the environment.</title>
        <authorList>
            <person name="Vincent A.T."/>
            <person name="Schiettekatte O."/>
            <person name="Bourhy P."/>
            <person name="Veyrier F.J."/>
            <person name="Picardeau M."/>
        </authorList>
    </citation>
    <scope>NUCLEOTIDE SEQUENCE [LARGE SCALE GENOMIC DNA]</scope>
    <source>
        <strain evidence="2">201300427</strain>
    </source>
</reference>
<protein>
    <recommendedName>
        <fullName evidence="4">Porin</fullName>
    </recommendedName>
</protein>
<accession>A0A4R9M2W8</accession>
<evidence type="ECO:0000313" key="3">
    <source>
        <dbReference type="Proteomes" id="UP000298058"/>
    </source>
</evidence>
<dbReference type="AlphaFoldDB" id="A0A4R9M2W8"/>
<feature type="signal peptide" evidence="1">
    <location>
        <begin position="1"/>
        <end position="22"/>
    </location>
</feature>
<name>A0A4R9M2W8_9LEPT</name>
<dbReference type="OrthoDB" id="342093at2"/>
<dbReference type="RefSeq" id="WP_135758669.1">
    <property type="nucleotide sequence ID" value="NZ_RQHW01000002.1"/>
</dbReference>
<dbReference type="NCBIfam" id="NF047519">
    <property type="entry name" value="LIC_11366_fam"/>
    <property type="match status" value="1"/>
</dbReference>
<proteinExistence type="predicted"/>
<organism evidence="2 3">
    <name type="scientific">Leptospira idonii</name>
    <dbReference type="NCBI Taxonomy" id="1193500"/>
    <lineage>
        <taxon>Bacteria</taxon>
        <taxon>Pseudomonadati</taxon>
        <taxon>Spirochaetota</taxon>
        <taxon>Spirochaetia</taxon>
        <taxon>Leptospirales</taxon>
        <taxon>Leptospiraceae</taxon>
        <taxon>Leptospira</taxon>
    </lineage>
</organism>
<evidence type="ECO:0000313" key="2">
    <source>
        <dbReference type="EMBL" id="TGN21134.1"/>
    </source>
</evidence>
<comment type="caution">
    <text evidence="2">The sequence shown here is derived from an EMBL/GenBank/DDBJ whole genome shotgun (WGS) entry which is preliminary data.</text>
</comment>
<keyword evidence="3" id="KW-1185">Reference proteome</keyword>
<keyword evidence="1" id="KW-0732">Signal</keyword>
<dbReference type="Proteomes" id="UP000298058">
    <property type="component" value="Unassembled WGS sequence"/>
</dbReference>
<feature type="chain" id="PRO_5020936183" description="Porin" evidence="1">
    <location>
        <begin position="23"/>
        <end position="271"/>
    </location>
</feature>
<dbReference type="EMBL" id="RQHW01000002">
    <property type="protein sequence ID" value="TGN21134.1"/>
    <property type="molecule type" value="Genomic_DNA"/>
</dbReference>